<organism evidence="2 3">
    <name type="scientific">Ficus carica</name>
    <name type="common">Common fig</name>
    <dbReference type="NCBI Taxonomy" id="3494"/>
    <lineage>
        <taxon>Eukaryota</taxon>
        <taxon>Viridiplantae</taxon>
        <taxon>Streptophyta</taxon>
        <taxon>Embryophyta</taxon>
        <taxon>Tracheophyta</taxon>
        <taxon>Spermatophyta</taxon>
        <taxon>Magnoliopsida</taxon>
        <taxon>eudicotyledons</taxon>
        <taxon>Gunneridae</taxon>
        <taxon>Pentapetalae</taxon>
        <taxon>rosids</taxon>
        <taxon>fabids</taxon>
        <taxon>Rosales</taxon>
        <taxon>Moraceae</taxon>
        <taxon>Ficeae</taxon>
        <taxon>Ficus</taxon>
    </lineage>
</organism>
<proteinExistence type="predicted"/>
<evidence type="ECO:0000313" key="2">
    <source>
        <dbReference type="EMBL" id="GMN69799.1"/>
    </source>
</evidence>
<sequence>MVVRWIEKSSQAVGGSGGDGDPSSRCCGCRRAREVVDGVDRRRVVDLGGAGIG</sequence>
<keyword evidence="3" id="KW-1185">Reference proteome</keyword>
<accession>A0AA88JDC3</accession>
<reference evidence="2" key="1">
    <citation type="submission" date="2023-07" db="EMBL/GenBank/DDBJ databases">
        <title>draft genome sequence of fig (Ficus carica).</title>
        <authorList>
            <person name="Takahashi T."/>
            <person name="Nishimura K."/>
        </authorList>
    </citation>
    <scope>NUCLEOTIDE SEQUENCE</scope>
</reference>
<gene>
    <name evidence="1" type="ORF">TIFTF001_038839</name>
    <name evidence="2" type="ORF">TIFTF001_038845</name>
</gene>
<protein>
    <submittedName>
        <fullName evidence="2">Uncharacterized protein</fullName>
    </submittedName>
</protein>
<dbReference type="Proteomes" id="UP001187192">
    <property type="component" value="Unassembled WGS sequence"/>
</dbReference>
<comment type="caution">
    <text evidence="2">The sequence shown here is derived from an EMBL/GenBank/DDBJ whole genome shotgun (WGS) entry which is preliminary data.</text>
</comment>
<dbReference type="AlphaFoldDB" id="A0AA88JDC3"/>
<dbReference type="EMBL" id="BTGU01000938">
    <property type="protein sequence ID" value="GMN69793.1"/>
    <property type="molecule type" value="Genomic_DNA"/>
</dbReference>
<evidence type="ECO:0000313" key="1">
    <source>
        <dbReference type="EMBL" id="GMN69793.1"/>
    </source>
</evidence>
<evidence type="ECO:0000313" key="3">
    <source>
        <dbReference type="Proteomes" id="UP001187192"/>
    </source>
</evidence>
<name>A0AA88JDC3_FICCA</name>
<dbReference type="EMBL" id="BTGU01000940">
    <property type="protein sequence ID" value="GMN69799.1"/>
    <property type="molecule type" value="Genomic_DNA"/>
</dbReference>